<sequence>MLSLGTSLTNRNAAAVLRDAAARVAQGEAQVDCSALGQVDSSAVAVMLALHRDASARGRTLAFVGVPQQLAALASLYGVDTLLALSPQDPASVPAQAVADIAAEPVAEPRAESRAESAPASAAAPLEQAGLHRH</sequence>
<comment type="caution">
    <text evidence="3">The sequence shown here is derived from an EMBL/GenBank/DDBJ whole genome shotgun (WGS) entry which is preliminary data.</text>
</comment>
<evidence type="ECO:0000256" key="1">
    <source>
        <dbReference type="SAM" id="MobiDB-lite"/>
    </source>
</evidence>
<name>A0A5M8B6H9_9BURK</name>
<proteinExistence type="predicted"/>
<evidence type="ECO:0000313" key="3">
    <source>
        <dbReference type="EMBL" id="KAA6128644.1"/>
    </source>
</evidence>
<keyword evidence="4" id="KW-1185">Reference proteome</keyword>
<dbReference type="InterPro" id="IPR058548">
    <property type="entry name" value="MlaB-like_STAS"/>
</dbReference>
<organism evidence="3 4">
    <name type="scientific">Cupriavidus cauae</name>
    <dbReference type="NCBI Taxonomy" id="2608999"/>
    <lineage>
        <taxon>Bacteria</taxon>
        <taxon>Pseudomonadati</taxon>
        <taxon>Pseudomonadota</taxon>
        <taxon>Betaproteobacteria</taxon>
        <taxon>Burkholderiales</taxon>
        <taxon>Burkholderiaceae</taxon>
        <taxon>Cupriavidus</taxon>
    </lineage>
</organism>
<dbReference type="PROSITE" id="PS50801">
    <property type="entry name" value="STAS"/>
    <property type="match status" value="1"/>
</dbReference>
<dbReference type="SUPFAM" id="SSF52091">
    <property type="entry name" value="SpoIIaa-like"/>
    <property type="match status" value="1"/>
</dbReference>
<dbReference type="InterPro" id="IPR002645">
    <property type="entry name" value="STAS_dom"/>
</dbReference>
<dbReference type="CDD" id="cd07043">
    <property type="entry name" value="STAS_anti-anti-sigma_factors"/>
    <property type="match status" value="1"/>
</dbReference>
<protein>
    <submittedName>
        <fullName evidence="3">STAS domain-containing protein</fullName>
    </submittedName>
</protein>
<evidence type="ECO:0000259" key="2">
    <source>
        <dbReference type="PROSITE" id="PS50801"/>
    </source>
</evidence>
<dbReference type="Gene3D" id="3.30.750.24">
    <property type="entry name" value="STAS domain"/>
    <property type="match status" value="1"/>
</dbReference>
<dbReference type="Pfam" id="PF13466">
    <property type="entry name" value="STAS_2"/>
    <property type="match status" value="1"/>
</dbReference>
<evidence type="ECO:0000313" key="4">
    <source>
        <dbReference type="Proteomes" id="UP000324324"/>
    </source>
</evidence>
<dbReference type="InterPro" id="IPR036513">
    <property type="entry name" value="STAS_dom_sf"/>
</dbReference>
<gene>
    <name evidence="3" type="ORF">F1599_06780</name>
</gene>
<dbReference type="EMBL" id="VWRN01000022">
    <property type="protein sequence ID" value="KAA6128644.1"/>
    <property type="molecule type" value="Genomic_DNA"/>
</dbReference>
<feature type="region of interest" description="Disordered" evidence="1">
    <location>
        <begin position="104"/>
        <end position="134"/>
    </location>
</feature>
<feature type="domain" description="STAS" evidence="2">
    <location>
        <begin position="1"/>
        <end position="101"/>
    </location>
</feature>
<reference evidence="3 4" key="1">
    <citation type="submission" date="2019-09" db="EMBL/GenBank/DDBJ databases">
        <title>Isolation of a novel species in the genus Cupriavidus from patients with sepsis using whole genome sequencing.</title>
        <authorList>
            <person name="Kweon O.J."/>
            <person name="Lee M.-K."/>
        </authorList>
    </citation>
    <scope>NUCLEOTIDE SEQUENCE [LARGE SCALE GENOMIC DNA]</scope>
    <source>
        <strain evidence="3 4">MKL-01</strain>
    </source>
</reference>
<accession>A0A5M8B6H9</accession>
<dbReference type="Proteomes" id="UP000324324">
    <property type="component" value="Unassembled WGS sequence"/>
</dbReference>
<dbReference type="AlphaFoldDB" id="A0A5M8B6H9"/>
<feature type="compositionally biased region" description="Low complexity" evidence="1">
    <location>
        <begin position="116"/>
        <end position="125"/>
    </location>
</feature>